<feature type="region of interest" description="Disordered" evidence="2">
    <location>
        <begin position="379"/>
        <end position="401"/>
    </location>
</feature>
<dbReference type="InterPro" id="IPR002156">
    <property type="entry name" value="RNaseH_domain"/>
</dbReference>
<dbReference type="SUPFAM" id="SSF53098">
    <property type="entry name" value="Ribonuclease H-like"/>
    <property type="match status" value="1"/>
</dbReference>
<dbReference type="Gene3D" id="2.60.120.620">
    <property type="entry name" value="q2cbj1_9rhob like domain"/>
    <property type="match status" value="1"/>
</dbReference>
<dbReference type="OrthoDB" id="449479at2759"/>
<dbReference type="Proteomes" id="UP000186817">
    <property type="component" value="Unassembled WGS sequence"/>
</dbReference>
<evidence type="ECO:0000256" key="1">
    <source>
        <dbReference type="SAM" id="Coils"/>
    </source>
</evidence>
<dbReference type="GO" id="GO:0003676">
    <property type="term" value="F:nucleic acid binding"/>
    <property type="evidence" value="ECO:0007669"/>
    <property type="project" value="InterPro"/>
</dbReference>
<name>A0A1Q9D8Z1_SYMMI</name>
<feature type="coiled-coil region" evidence="1">
    <location>
        <begin position="449"/>
        <end position="476"/>
    </location>
</feature>
<dbReference type="InterPro" id="IPR036691">
    <property type="entry name" value="Endo/exonu/phosph_ase_sf"/>
</dbReference>
<dbReference type="InterPro" id="IPR036397">
    <property type="entry name" value="RNaseH_sf"/>
</dbReference>
<dbReference type="GO" id="GO:0004523">
    <property type="term" value="F:RNA-DNA hybrid ribonuclease activity"/>
    <property type="evidence" value="ECO:0007669"/>
    <property type="project" value="InterPro"/>
</dbReference>
<dbReference type="SMART" id="SM00355">
    <property type="entry name" value="ZnF_C2H2"/>
    <property type="match status" value="2"/>
</dbReference>
<accession>A0A1Q9D8Z1</accession>
<keyword evidence="1" id="KW-0175">Coiled coil</keyword>
<dbReference type="InterPro" id="IPR013087">
    <property type="entry name" value="Znf_C2H2_type"/>
</dbReference>
<sequence>MKGSSLVYAISSHKDFALPFLGDVDEDLSGRYKLQRTGGLVPGDATAHHGWTLHSAAGIPKTAPPRLAWTLGFVADGARLRRGELELGEDAVSYEAWAKELGPGARVEHPMVPLLLSTRALAELELILAEDPLSGGGKAHEAVAKHGEPAAVATVQAAPEEARAASVAPRLEDFDGLCLKLQTLELTPSAARKIRLAEKCSTADGARSLAGRGQEDLLVTCPTADSRLLAIQHTSFHSKEVSAEFRTLASLPLQVKLLIKGQRKGGAAHSTNSSNSAQMQTVAQAELLWFAALLDPGSACPFVAELTEGGPSAEVRHAATPSPSDCDEWVLHRPGIEEPGGGGHVLGSEYTGPVNKKRSLAWLTSVSWRHTIAAWKGQWGGSSSASGWHPKGGGKDWNPKWETEHTESWFPTYEMMQARPMKQHSDGRWPSQQVGSEDGDPTGALTHHVQKLLNTIRKADAKTRKSEKEKEEATGKWENFQEGLKQSFIKERGRYHDRLRRITEEAKENQEAKTAELLALQDLFANNQAPKEAGMEQKAAINSEWDKLIAQEDDPMENLPSMLAAAIQQGGVAKDKAKRQMMQALGLRTEDERVEMTPPRRARPARSATPPASLPASRSARPPMEEATQSYGDGQTVDDPYLLTSPRPLGPSAATPIGKPKNKHPEPRLNIKLQGRAPSQPRVARSSLSEKLAENRAAATEAEAVDEIKDSEVMTSQDNTSIWHTGPFRPSPVTANLVFTYDCSFFGMSAKNHECAENYVEIQFYGKDLYNSYVFQDSHDPGWARLRDPESPQQWCFSLLGGFFGESAQRHHDSTLCTWRCHDPFWARHHSDDSSPTRNSEERKDEKWNVTDEDVGVSWNNGPGYSILDFIEVWRRLLWYKRWVLLGIGASAYNATNAALNGIALLCLMKCVCRAATAKESPNHIKGVRRRSSPHFSILLAFASLRAGMAAPVDDPGHDGDGQQWRHPSSIEIWRSGLDTLEEQLQQALQRAINERPLERVSRVAPEPAYTEPLPDEPPGQFIDERPTTHISVWVAAPFFVAEALDLAVNFPLTAVRLEDIVRWALRTLPENLEDLVPAVPQLDDDFASYILCPRWLERLEKYCMVLDCQGIGGSAFAIYYEGPVTKRNILAQVPAADISNLEVFLFGQFNPLGETESQPPRMGGLIRILTRGSVCEWATSDLGPRLVNTTMWRPTTDMPHPVSGYHVVYQGADDQVICPGYVPDRGGHEARGARELEIDGPCWALIPGEPPEHLSHGGQIVLAPIAILPEADFARDDVTIIFLDLRQISFFPQWMARRGDPILDPGSYLEGIQFPAIDGWEIVVVGGEPIEGNNNLRVRDGEVMVFFMQEVEPTDGDASMDSPDSGEDPAEDSDSSDSGHTLDSGAFSDIESAPPDDGRPRGPPPPQPMDRSRSPRRMAADRVVTITQDDDRIALADCLPPRSFDLTRTELPFPHTAEQLWTMMAPWPLEWMTYNLQEIAVDKAIKEEVTEAAKVAKSMPPWNGEQMQFHLFTDGSASKDRSGYSVIVLLQIGATLALIGMIGEQIVGNALSQWPTTHAWALDAEQAALSVALLWALQMKTVLPTVWCTVHYDCLSAGNGASGLWNPADSLGERLRNLGLLAQNFDGLHIEYEHVKGHAGNVWNELADSVAKHHASGGKGSPSPPGDTLRAFLNTDLGWVGFGFRMASNGSMQIQDGAVVWGEQDFRPFMLQESQLVPTVASTENNRQGQSAGLKIRACSINIQGLAGHRKYIEEQLDHLGITLAFLQETKCHEGQCQSKLYYRLETEACRHFGVAIWFHQKLGAWSVDGSPVQVREEDVEIIHKDPRLLVVVVRRGQHKFAFIAGHCPHSGHPTDRDAFIHLLGGYLCRLKRTHFLLCGIDLNGRIPTDYGTVSGDLQCGEADTTGRLFAEALATAGIWVPATFESLHQGETCTYSHPSGIESRIDYLCVGGRLRVHAAHSEVRMDFDNGSPNEDHRLSVLTLEGELGDGGDRGRLWRPTFDRAKMATEEGRRIIREACGSFAHPDWATHPDDHCQQVQDHLVDCLQRHFATDPSRARASYIPDEVWQLRGAKNALRNRTRPRRQRQRRLRDSAFYKWWGREESDLPGDIKKQCLLYDLVASAVKVATSRIKRLIADAKDKFLHGIALEGKQGAADIMQRARKAGIGGRAKRPIGRPLPRLLDPVSGQQAASAADRDNIWLRFFGDQEQGEVISTKQLISEAGQWSYPSPGEWQWRLLPSTIDIERVFRRVPKGKAAGLDAIPSDLLSNEPAAMAQLMQPLYMKALLTAHQPLQWRGGVLFEAYKNSGPTWDTGNHRSLYISSFLGKSLHRLMRTKVQKEVQTFLHPLHCGSKRHTPILFPSLFVAEHLRRCRRLGKSAAIIFVDCKAAYYRLIRELAVGDIRLDRTIEALFVRFGLDSEDIDDLRQLVTSGGMLREAEVPEVICSTVRDFHLHTWAVTRFADGQQVCTSRAGSRPGASWADTLFAFIYAKILYKVHELLEGEGLNHQLPWDEHSGPFATEWGDEPQAAWDTTWADDSAWALEGDSADQLLTRAKRASSIIVSLFRSHGLAPNLKRDKTSIILRLVGRGANGVRRKHFMNGKPELYLEDLQEAIPIVKQYRHLGAIIDPEMKLGAERRHRTALANAAYDSARDLLLQNRDLRMQTRAELFQSAVVSTYFNLPLWVTTGVEWTKMSSAFSRIVRRLLCKQIDGPTLFRVPLPLIHWATGCWPLEYYARRSRISAVISLAQAAPPVLWATIQNAKEWAQQLREDLHWLVTGEADQWPQVSAAGWPHWCHLLQQSPDRVRRRVRKRNQDDFVAYQKEEATSVCLWTLYRTVVQPGGHEQVKACRCFICEKGFKNRAGLGAHFYKSHGRWATYRQCVVGTYCRACSTEFWSTARLEDHLRSSSHCARQLQQKGMVTSEVPAGYGSRKRRQQEVDQYTPAPPLHGNVQKPNEAQQVWSVWKKNFYADVCQRLQDSDCETVEMTILQLKQSLRGHPLFEDEIRDVLTIVAAEAVELQQDPDIRHWSEPQFAIVSEALANMLDYVEVATKGTATHCEETMSRVFFGSIVKDFDWDVVIPQCPKDYVTQSRPLYTLTEGWEAVWPKYRGDLLDTAVVKDPMLLLPEVLRKAGAAAVGRLQLSLELTSKGEGPRRPLPTDECNIHVRLWLGTFSPLVTPSSVAELRAVLKLGQQQEISMSVQKDALGIGRDVVFGQSAVSASSIWQVQRETFACKGPCPACIFVQLWSGAELCGLAKLLLEPFHKESAQELISLQGYRTIFDGELDVSAVVNDTSIGKLQVCAHAGLAPVLLQLSREAPQLEVHVDPRDVSSALLLLAHQSFDLIAEGLKAAVLQHLEGKQLAEALQDLEPLLTFTEASALVNSIKEGGSRSVETSRFLELLRSRMLAVQESFDQVIREVGDEAGSLALDFLEVGNPAWLQRQDVARALKFRGLDLSWACLEGVFLALGCPEPSGAVCAEKFARLFRHRAELTKRRRARLRHLEAEALAQLRAVRGPNGSRQRMEELVLRHSRADGTLDALGLTVMLEEGPSLPRTDVDDLVQLLFERFGVKPGGRVSSTRVLQWLVGTQGSVIQSSLRDVDLNSASQPAQLLAKLAAAKLPAQVPLKAEPQPEPVTSPLTKQAPAEVCRSTADAEATVQATLQLARPLRSGMEQQLSEVLAASLGLETARLRVLGAEEGASRICVQMRPRSSSSQDVVAKLARQLGDPASSLAARPSESEEHTALRLVRQFAWRLLLLTCGDLVLGDRAFRTRTLGARQRRRQLPRKMNECSSMLFSELSSQAWHLGNRVCSDVEPSVNAFAINFVDFSDCCLPSSQDRGKNRLDWPSSALKKIKAPAISLVRNLTSPSEFRITLAHFSTLT</sequence>
<dbReference type="EMBL" id="LSRX01000655">
    <property type="protein sequence ID" value="OLP91664.1"/>
    <property type="molecule type" value="Genomic_DNA"/>
</dbReference>
<keyword evidence="5" id="KW-1185">Reference proteome</keyword>
<dbReference type="InterPro" id="IPR012337">
    <property type="entry name" value="RNaseH-like_sf"/>
</dbReference>
<feature type="region of interest" description="Disordered" evidence="2">
    <location>
        <begin position="586"/>
        <end position="668"/>
    </location>
</feature>
<dbReference type="Gene3D" id="3.60.10.10">
    <property type="entry name" value="Endonuclease/exonuclease/phosphatase"/>
    <property type="match status" value="1"/>
</dbReference>
<feature type="compositionally biased region" description="Low complexity" evidence="2">
    <location>
        <begin position="379"/>
        <end position="388"/>
    </location>
</feature>
<dbReference type="SUPFAM" id="SSF56219">
    <property type="entry name" value="DNase I-like"/>
    <property type="match status" value="1"/>
</dbReference>
<dbReference type="PROSITE" id="PS00028">
    <property type="entry name" value="ZINC_FINGER_C2H2_1"/>
    <property type="match status" value="2"/>
</dbReference>
<evidence type="ECO:0000313" key="4">
    <source>
        <dbReference type="EMBL" id="OLP91664.1"/>
    </source>
</evidence>
<evidence type="ECO:0000256" key="2">
    <source>
        <dbReference type="SAM" id="MobiDB-lite"/>
    </source>
</evidence>
<feature type="compositionally biased region" description="Low complexity" evidence="2">
    <location>
        <begin position="605"/>
        <end position="622"/>
    </location>
</feature>
<evidence type="ECO:0000313" key="5">
    <source>
        <dbReference type="Proteomes" id="UP000186817"/>
    </source>
</evidence>
<feature type="domain" description="RNase H type-1" evidence="3">
    <location>
        <begin position="1506"/>
        <end position="1657"/>
    </location>
</feature>
<feature type="compositionally biased region" description="Acidic residues" evidence="2">
    <location>
        <begin position="1365"/>
        <end position="1376"/>
    </location>
</feature>
<dbReference type="PROSITE" id="PS50879">
    <property type="entry name" value="RNASE_H_1"/>
    <property type="match status" value="1"/>
</dbReference>
<dbReference type="Gene3D" id="3.30.420.10">
    <property type="entry name" value="Ribonuclease H-like superfamily/Ribonuclease H"/>
    <property type="match status" value="1"/>
</dbReference>
<gene>
    <name evidence="4" type="ORF">AK812_SmicGene26629</name>
</gene>
<protein>
    <recommendedName>
        <fullName evidence="3">RNase H type-1 domain-containing protein</fullName>
    </recommendedName>
</protein>
<comment type="caution">
    <text evidence="4">The sequence shown here is derived from an EMBL/GenBank/DDBJ whole genome shotgun (WGS) entry which is preliminary data.</text>
</comment>
<evidence type="ECO:0000259" key="3">
    <source>
        <dbReference type="PROSITE" id="PS50879"/>
    </source>
</evidence>
<proteinExistence type="predicted"/>
<reference evidence="4 5" key="1">
    <citation type="submission" date="2016-02" db="EMBL/GenBank/DDBJ databases">
        <title>Genome analysis of coral dinoflagellate symbionts highlights evolutionary adaptations to a symbiotic lifestyle.</title>
        <authorList>
            <person name="Aranda M."/>
            <person name="Li Y."/>
            <person name="Liew Y.J."/>
            <person name="Baumgarten S."/>
            <person name="Simakov O."/>
            <person name="Wilson M."/>
            <person name="Piel J."/>
            <person name="Ashoor H."/>
            <person name="Bougouffa S."/>
            <person name="Bajic V.B."/>
            <person name="Ryu T."/>
            <person name="Ravasi T."/>
            <person name="Bayer T."/>
            <person name="Micklem G."/>
            <person name="Kim H."/>
            <person name="Bhak J."/>
            <person name="Lajeunesse T.C."/>
            <person name="Voolstra C.R."/>
        </authorList>
    </citation>
    <scope>NUCLEOTIDE SEQUENCE [LARGE SCALE GENOMIC DNA]</scope>
    <source>
        <strain evidence="4 5">CCMP2467</strain>
    </source>
</reference>
<feature type="region of interest" description="Disordered" evidence="2">
    <location>
        <begin position="2928"/>
        <end position="2955"/>
    </location>
</feature>
<feature type="region of interest" description="Disordered" evidence="2">
    <location>
        <begin position="1354"/>
        <end position="1419"/>
    </location>
</feature>
<organism evidence="4 5">
    <name type="scientific">Symbiodinium microadriaticum</name>
    <name type="common">Dinoflagellate</name>
    <name type="synonym">Zooxanthella microadriatica</name>
    <dbReference type="NCBI Taxonomy" id="2951"/>
    <lineage>
        <taxon>Eukaryota</taxon>
        <taxon>Sar</taxon>
        <taxon>Alveolata</taxon>
        <taxon>Dinophyceae</taxon>
        <taxon>Suessiales</taxon>
        <taxon>Symbiodiniaceae</taxon>
        <taxon>Symbiodinium</taxon>
    </lineage>
</organism>